<dbReference type="PROSITE" id="PS51257">
    <property type="entry name" value="PROKAR_LIPOPROTEIN"/>
    <property type="match status" value="1"/>
</dbReference>
<comment type="caution">
    <text evidence="1">The sequence shown here is derived from an EMBL/GenBank/DDBJ whole genome shotgun (WGS) entry which is preliminary data.</text>
</comment>
<reference evidence="1" key="1">
    <citation type="submission" date="2020-10" db="EMBL/GenBank/DDBJ databases">
        <authorList>
            <person name="Gilroy R."/>
        </authorList>
    </citation>
    <scope>NUCLEOTIDE SEQUENCE</scope>
    <source>
        <strain evidence="1">6919</strain>
    </source>
</reference>
<name>A0A9D9NKA8_9BACT</name>
<dbReference type="EMBL" id="JADIMC010000073">
    <property type="protein sequence ID" value="MBO8476626.1"/>
    <property type="molecule type" value="Genomic_DNA"/>
</dbReference>
<protein>
    <recommendedName>
        <fullName evidence="3">Lipoprotein</fullName>
    </recommendedName>
</protein>
<dbReference type="AlphaFoldDB" id="A0A9D9NKA8"/>
<sequence>MKTYSKLFPTSIFLKVMAAILILPLLQSCDDDEGGNIIWDIVPSDIVVHVVDHNGNNLLLPETPGYINPEEVAIEYKGKTYEYVNTSELEYPCYYTHSTQDNGTRAILCTWYGLHEGHNADDPTLNIGQLAPEDDYRNEQFDIIWPDGSRDRIGFDLFLIWKNDRTDFLYIKNLYLNGNPVETITIEK</sequence>
<reference evidence="1" key="2">
    <citation type="journal article" date="2021" name="PeerJ">
        <title>Extensive microbial diversity within the chicken gut microbiome revealed by metagenomics and culture.</title>
        <authorList>
            <person name="Gilroy R."/>
            <person name="Ravi A."/>
            <person name="Getino M."/>
            <person name="Pursley I."/>
            <person name="Horton D.L."/>
            <person name="Alikhan N.F."/>
            <person name="Baker D."/>
            <person name="Gharbi K."/>
            <person name="Hall N."/>
            <person name="Watson M."/>
            <person name="Adriaenssens E.M."/>
            <person name="Foster-Nyarko E."/>
            <person name="Jarju S."/>
            <person name="Secka A."/>
            <person name="Antonio M."/>
            <person name="Oren A."/>
            <person name="Chaudhuri R.R."/>
            <person name="La Ragione R."/>
            <person name="Hildebrand F."/>
            <person name="Pallen M.J."/>
        </authorList>
    </citation>
    <scope>NUCLEOTIDE SEQUENCE</scope>
    <source>
        <strain evidence="1">6919</strain>
    </source>
</reference>
<proteinExistence type="predicted"/>
<evidence type="ECO:0000313" key="1">
    <source>
        <dbReference type="EMBL" id="MBO8476626.1"/>
    </source>
</evidence>
<evidence type="ECO:0000313" key="2">
    <source>
        <dbReference type="Proteomes" id="UP000823598"/>
    </source>
</evidence>
<gene>
    <name evidence="1" type="ORF">IAB88_06500</name>
</gene>
<organism evidence="1 2">
    <name type="scientific">Candidatus Limisoma faecipullorum</name>
    <dbReference type="NCBI Taxonomy" id="2840854"/>
    <lineage>
        <taxon>Bacteria</taxon>
        <taxon>Pseudomonadati</taxon>
        <taxon>Bacteroidota</taxon>
        <taxon>Bacteroidia</taxon>
        <taxon>Bacteroidales</taxon>
        <taxon>Candidatus Limisoma</taxon>
    </lineage>
</organism>
<evidence type="ECO:0008006" key="3">
    <source>
        <dbReference type="Google" id="ProtNLM"/>
    </source>
</evidence>
<accession>A0A9D9NKA8</accession>
<dbReference type="Proteomes" id="UP000823598">
    <property type="component" value="Unassembled WGS sequence"/>
</dbReference>